<keyword evidence="2" id="KW-0812">Transmembrane</keyword>
<keyword evidence="2" id="KW-0472">Membrane</keyword>
<name>A0A6G1Q1M6_CHAAH</name>
<dbReference type="Gene3D" id="3.10.129.10">
    <property type="entry name" value="Hotdog Thioesterase"/>
    <property type="match status" value="1"/>
</dbReference>
<sequence length="353" mass="40295">MGNTQSYIVSSVFSVYLAYVHIYCSYKLLKTNVLHSEKLPSFLFLYIKYLTRSLSRRTGHLYATVNTCECVFTALENRLHTPVLRSFCSAAGYGWDYPDTEYRDLPLCFPEFLCGRLLLMVLTHENFRLSPAGLVLVKQSLKTLEPVDELKKGSFMLQVRVLEYRHVDTGVEVDICLSATSYTGRPVWESILTLQSKNKHHKDSRCLPKSESESDKQSGKPDEPLSENEKQVDLRVPWGTCLQFAWSSLGYFPCWLLSLVTRLFGYRSQITPTLWMLSLCLAEIEKHKGVDFITAPINISAQFKETLLVPGKVTIRFWEPPKNGGQVTPPALRFHIQQHGGKILHMEGMICRS</sequence>
<evidence type="ECO:0000256" key="2">
    <source>
        <dbReference type="SAM" id="Phobius"/>
    </source>
</evidence>
<dbReference type="PANTHER" id="PTHR43841:SF3">
    <property type="entry name" value="(3R)-HYDROXYACYL-ACP DEHYDRATASE SUBUNIT HADB"/>
    <property type="match status" value="1"/>
</dbReference>
<feature type="transmembrane region" description="Helical" evidence="2">
    <location>
        <begin position="6"/>
        <end position="26"/>
    </location>
</feature>
<evidence type="ECO:0000313" key="3">
    <source>
        <dbReference type="EMBL" id="KAF3696158.1"/>
    </source>
</evidence>
<feature type="region of interest" description="Disordered" evidence="1">
    <location>
        <begin position="202"/>
        <end position="229"/>
    </location>
</feature>
<dbReference type="AlphaFoldDB" id="A0A6G1Q1M6"/>
<keyword evidence="4" id="KW-1185">Reference proteome</keyword>
<evidence type="ECO:0000313" key="4">
    <source>
        <dbReference type="Proteomes" id="UP000503349"/>
    </source>
</evidence>
<protein>
    <submittedName>
        <fullName evidence="3">Uncharacterized protein</fullName>
    </submittedName>
</protein>
<dbReference type="PANTHER" id="PTHR43841">
    <property type="entry name" value="3-HYDROXYACYL-THIOESTER DEHYDRATASE HTDX-RELATED"/>
    <property type="match status" value="1"/>
</dbReference>
<accession>A0A6G1Q1M6</accession>
<feature type="compositionally biased region" description="Basic and acidic residues" evidence="1">
    <location>
        <begin position="204"/>
        <end position="229"/>
    </location>
</feature>
<organism evidence="3 4">
    <name type="scientific">Channa argus</name>
    <name type="common">Northern snakehead</name>
    <name type="synonym">Ophicephalus argus</name>
    <dbReference type="NCBI Taxonomy" id="215402"/>
    <lineage>
        <taxon>Eukaryota</taxon>
        <taxon>Metazoa</taxon>
        <taxon>Chordata</taxon>
        <taxon>Craniata</taxon>
        <taxon>Vertebrata</taxon>
        <taxon>Euteleostomi</taxon>
        <taxon>Actinopterygii</taxon>
        <taxon>Neopterygii</taxon>
        <taxon>Teleostei</taxon>
        <taxon>Neoteleostei</taxon>
        <taxon>Acanthomorphata</taxon>
        <taxon>Anabantaria</taxon>
        <taxon>Anabantiformes</taxon>
        <taxon>Channoidei</taxon>
        <taxon>Channidae</taxon>
        <taxon>Channa</taxon>
    </lineage>
</organism>
<gene>
    <name evidence="3" type="ORF">EXN66_Car011834</name>
</gene>
<reference evidence="4" key="2">
    <citation type="submission" date="2019-02" db="EMBL/GenBank/DDBJ databases">
        <title>Opniocepnalus argus Var Kimnra genome.</title>
        <authorList>
            <person name="Zhou C."/>
            <person name="Xiao S."/>
        </authorList>
    </citation>
    <scope>NUCLEOTIDE SEQUENCE [LARGE SCALE GENOMIC DNA]</scope>
</reference>
<evidence type="ECO:0000256" key="1">
    <source>
        <dbReference type="SAM" id="MobiDB-lite"/>
    </source>
</evidence>
<reference evidence="3 4" key="1">
    <citation type="submission" date="2019-02" db="EMBL/GenBank/DDBJ databases">
        <title>Opniocepnalus argus genome.</title>
        <authorList>
            <person name="Zhou C."/>
            <person name="Xiao S."/>
        </authorList>
    </citation>
    <scope>NUCLEOTIDE SEQUENCE [LARGE SCALE GENOMIC DNA]</scope>
    <source>
        <strain evidence="3">OARG1902GOOAL</strain>
        <tissue evidence="3">Muscle</tissue>
    </source>
</reference>
<dbReference type="EMBL" id="CM015722">
    <property type="protein sequence ID" value="KAF3696158.1"/>
    <property type="molecule type" value="Genomic_DNA"/>
</dbReference>
<keyword evidence="2" id="KW-1133">Transmembrane helix</keyword>
<dbReference type="Proteomes" id="UP000503349">
    <property type="component" value="Chromosome 11"/>
</dbReference>
<proteinExistence type="predicted"/>